<evidence type="ECO:0000256" key="1">
    <source>
        <dbReference type="SAM" id="Phobius"/>
    </source>
</evidence>
<dbReference type="Proteomes" id="UP000515146">
    <property type="component" value="Unplaced"/>
</dbReference>
<dbReference type="InParanoid" id="A0A6P6XP88"/>
<keyword evidence="2" id="KW-1185">Reference proteome</keyword>
<dbReference type="OrthoDB" id="10420974at2759"/>
<protein>
    <submittedName>
        <fullName evidence="3">Zinc transporter SLC39A7-like</fullName>
    </submittedName>
</protein>
<keyword evidence="1" id="KW-0472">Membrane</keyword>
<dbReference type="AlphaFoldDB" id="A0A6P6XP88"/>
<gene>
    <name evidence="3" type="primary">LOC113788447</name>
</gene>
<evidence type="ECO:0000313" key="3">
    <source>
        <dbReference type="RefSeq" id="XP_027193699.1"/>
    </source>
</evidence>
<accession>A0A6P6XP88</accession>
<evidence type="ECO:0000313" key="2">
    <source>
        <dbReference type="Proteomes" id="UP000515146"/>
    </source>
</evidence>
<dbReference type="OMA" id="TICLTIM"/>
<dbReference type="RefSeq" id="XP_027193699.1">
    <property type="nucleotide sequence ID" value="XM_027337898.1"/>
</dbReference>
<feature type="transmembrane region" description="Helical" evidence="1">
    <location>
        <begin position="6"/>
        <end position="29"/>
    </location>
</feature>
<sequence length="160" mass="18092">MMQKSTVTICLTIMIMAIIFVTVNGNLIVKSNGKKHSDIVMIGDKCQPTIIKSGDKKGKNSDTVIMNPECHHKEKKEYIAYPVYHEYPSIIHEYHTGYGYGHGYGGGGGGSSHGNDYGHQSYGHNNNHHYGQSHQNYEHQYGNYHGMMMDPGYGDYYRRK</sequence>
<keyword evidence="1" id="KW-1133">Transmembrane helix</keyword>
<reference evidence="3" key="1">
    <citation type="submission" date="2025-08" db="UniProtKB">
        <authorList>
            <consortium name="RefSeq"/>
        </authorList>
    </citation>
    <scope>IDENTIFICATION</scope>
    <source>
        <strain evidence="3">Airmid</strain>
    </source>
</reference>
<organism evidence="2 3">
    <name type="scientific">Dermatophagoides pteronyssinus</name>
    <name type="common">European house dust mite</name>
    <dbReference type="NCBI Taxonomy" id="6956"/>
    <lineage>
        <taxon>Eukaryota</taxon>
        <taxon>Metazoa</taxon>
        <taxon>Ecdysozoa</taxon>
        <taxon>Arthropoda</taxon>
        <taxon>Chelicerata</taxon>
        <taxon>Arachnida</taxon>
        <taxon>Acari</taxon>
        <taxon>Acariformes</taxon>
        <taxon>Sarcoptiformes</taxon>
        <taxon>Astigmata</taxon>
        <taxon>Psoroptidia</taxon>
        <taxon>Analgoidea</taxon>
        <taxon>Pyroglyphidae</taxon>
        <taxon>Dermatophagoidinae</taxon>
        <taxon>Dermatophagoides</taxon>
    </lineage>
</organism>
<name>A0A6P6XP88_DERPT</name>
<proteinExistence type="predicted"/>
<dbReference type="KEGG" id="dpte:113788447"/>
<keyword evidence="1" id="KW-0812">Transmembrane</keyword>